<sequence length="114" mass="13554">MLYFCTFKAMGGWSLRRGTSILSKNEVSREDRYNRKLFLRLRHGQYLINPRLALRVEGEWRRIYSVLQPQRLSAELRDVFRLDDFVYDPNTKAEQAMTELRTLLKDLEAGQTPK</sequence>
<name>A0ABN6G9S3_9GAMM</name>
<dbReference type="EMBL" id="AP024563">
    <property type="protein sequence ID" value="BCU05844.1"/>
    <property type="molecule type" value="Genomic_DNA"/>
</dbReference>
<dbReference type="RefSeq" id="WP_213380157.1">
    <property type="nucleotide sequence ID" value="NZ_AP024563.1"/>
</dbReference>
<evidence type="ECO:0000313" key="2">
    <source>
        <dbReference type="Proteomes" id="UP000680679"/>
    </source>
</evidence>
<organism evidence="1 2">
    <name type="scientific">Allochromatium tepidum</name>
    <dbReference type="NCBI Taxonomy" id="553982"/>
    <lineage>
        <taxon>Bacteria</taxon>
        <taxon>Pseudomonadati</taxon>
        <taxon>Pseudomonadota</taxon>
        <taxon>Gammaproteobacteria</taxon>
        <taxon>Chromatiales</taxon>
        <taxon>Chromatiaceae</taxon>
        <taxon>Allochromatium</taxon>
    </lineage>
</organism>
<dbReference type="Proteomes" id="UP000680679">
    <property type="component" value="Chromosome"/>
</dbReference>
<accession>A0ABN6G9S3</accession>
<keyword evidence="2" id="KW-1185">Reference proteome</keyword>
<reference evidence="1 2" key="1">
    <citation type="submission" date="2021-04" db="EMBL/GenBank/DDBJ databases">
        <title>Complete genome sequencing of Allochromatium tepidum strain NZ.</title>
        <authorList>
            <person name="Tsukatani Y."/>
            <person name="Mori H."/>
        </authorList>
    </citation>
    <scope>NUCLEOTIDE SEQUENCE [LARGE SCALE GENOMIC DNA]</scope>
    <source>
        <strain evidence="1 2">NZ</strain>
    </source>
</reference>
<protein>
    <submittedName>
        <fullName evidence="1">Uncharacterized protein</fullName>
    </submittedName>
</protein>
<proteinExistence type="predicted"/>
<evidence type="ECO:0000313" key="1">
    <source>
        <dbReference type="EMBL" id="BCU05844.1"/>
    </source>
</evidence>
<gene>
    <name evidence="1" type="ORF">Atep_05210</name>
</gene>